<evidence type="ECO:0000313" key="4">
    <source>
        <dbReference type="Proteomes" id="UP000641954"/>
    </source>
</evidence>
<evidence type="ECO:0000256" key="1">
    <source>
        <dbReference type="ARBA" id="ARBA00022737"/>
    </source>
</evidence>
<sequence>MMTESNHKPTTDLDGAIESYQAALNELESAAPNLSEIQAVKVLLARDAVQQLLPDKTKLSAIAFISLIQLDRRLKQQGEAIARAVNLEQFREPLNPDPSAWWWFFELPPEIDPWDRFDWVWNVITTGALGLAGSYLFITLQAFAIGGLGVTEAFGTIAQGTGIALIGKGALTADGHQQVAKLLHKMGVPSKWHSEVSCGFAMLLLLSVYGIHRSLPNYLYKKAVAEYDAGNLAHTEEKLLQAIQLNSEDSKFYVPLGKVYESTGELDKALVQYKNAVVNGNPEGFNSIGRVYIQQSKFDLAETLLRAGLQRVKNDPQIEYQLHRNLGWALLAQKNYPAAERELRQAIAIDDQITEEQIGGGMAYCFLGEALTEQKKMSEAEKYWLECLDYARPETVNEYRWFVQNSQRELASCVDTSGITGGLDHELATQKVAQSCDREGLIQSIKSAAIPGNQN</sequence>
<dbReference type="InterPro" id="IPR019734">
    <property type="entry name" value="TPR_rpt"/>
</dbReference>
<gene>
    <name evidence="3" type="ORF">H6G72_19275</name>
</gene>
<dbReference type="PANTHER" id="PTHR44943">
    <property type="entry name" value="CELLULOSE SYNTHASE OPERON PROTEIN C"/>
    <property type="match status" value="1"/>
</dbReference>
<dbReference type="InterPro" id="IPR051685">
    <property type="entry name" value="Ycf3/AcsC/BcsC/TPR_MFPF"/>
</dbReference>
<comment type="caution">
    <text evidence="3">The sequence shown here is derived from an EMBL/GenBank/DDBJ whole genome shotgun (WGS) entry which is preliminary data.</text>
</comment>
<dbReference type="SMART" id="SM00028">
    <property type="entry name" value="TPR"/>
    <property type="match status" value="4"/>
</dbReference>
<dbReference type="PANTHER" id="PTHR44943:SF8">
    <property type="entry name" value="TPR REPEAT-CONTAINING PROTEIN MJ0263"/>
    <property type="match status" value="1"/>
</dbReference>
<name>A0ABR8EJD5_9CYAN</name>
<evidence type="ECO:0000256" key="2">
    <source>
        <dbReference type="ARBA" id="ARBA00022803"/>
    </source>
</evidence>
<evidence type="ECO:0000313" key="3">
    <source>
        <dbReference type="EMBL" id="MBD2545940.1"/>
    </source>
</evidence>
<organism evidence="3 4">
    <name type="scientific">Planktothricoides raciborskii FACHB-1370</name>
    <dbReference type="NCBI Taxonomy" id="2949576"/>
    <lineage>
        <taxon>Bacteria</taxon>
        <taxon>Bacillati</taxon>
        <taxon>Cyanobacteriota</taxon>
        <taxon>Cyanophyceae</taxon>
        <taxon>Oscillatoriophycideae</taxon>
        <taxon>Oscillatoriales</taxon>
        <taxon>Oscillatoriaceae</taxon>
        <taxon>Planktothricoides</taxon>
    </lineage>
</organism>
<keyword evidence="4" id="KW-1185">Reference proteome</keyword>
<protein>
    <submittedName>
        <fullName evidence="3">Tetratricopeptide repeat protein</fullName>
    </submittedName>
</protein>
<dbReference type="SUPFAM" id="SSF48452">
    <property type="entry name" value="TPR-like"/>
    <property type="match status" value="1"/>
</dbReference>
<dbReference type="RefSeq" id="WP_190879485.1">
    <property type="nucleotide sequence ID" value="NZ_JACJSK010000029.1"/>
</dbReference>
<reference evidence="3 4" key="1">
    <citation type="journal article" date="2020" name="ISME J.">
        <title>Comparative genomics reveals insights into cyanobacterial evolution and habitat adaptation.</title>
        <authorList>
            <person name="Chen M.Y."/>
            <person name="Teng W.K."/>
            <person name="Zhao L."/>
            <person name="Hu C.X."/>
            <person name="Zhou Y.K."/>
            <person name="Han B.P."/>
            <person name="Song L.R."/>
            <person name="Shu W.S."/>
        </authorList>
    </citation>
    <scope>NUCLEOTIDE SEQUENCE [LARGE SCALE GENOMIC DNA]</scope>
    <source>
        <strain evidence="3 4">FACHB-1370</strain>
    </source>
</reference>
<dbReference type="InterPro" id="IPR011990">
    <property type="entry name" value="TPR-like_helical_dom_sf"/>
</dbReference>
<proteinExistence type="predicted"/>
<accession>A0ABR8EJD5</accession>
<keyword evidence="1" id="KW-0677">Repeat</keyword>
<dbReference type="Gene3D" id="1.25.40.10">
    <property type="entry name" value="Tetratricopeptide repeat domain"/>
    <property type="match status" value="1"/>
</dbReference>
<dbReference type="Pfam" id="PF13432">
    <property type="entry name" value="TPR_16"/>
    <property type="match status" value="1"/>
</dbReference>
<dbReference type="EMBL" id="JACJSK010000029">
    <property type="protein sequence ID" value="MBD2545940.1"/>
    <property type="molecule type" value="Genomic_DNA"/>
</dbReference>
<dbReference type="Proteomes" id="UP000641954">
    <property type="component" value="Unassembled WGS sequence"/>
</dbReference>
<keyword evidence="2" id="KW-0802">TPR repeat</keyword>